<sequence length="85" mass="9934">MSQAEPYKDYTPSEEVVEMTLVRVDEGQSDNYLSGLRKTWVAANEIDQKLGRLKNFSIYMVPYGDNEFNIVLIEPRWVCRRLFGL</sequence>
<dbReference type="AlphaFoldDB" id="A0A255Z9F2"/>
<dbReference type="EMBL" id="NOXT01000009">
    <property type="protein sequence ID" value="OYQ38076.1"/>
    <property type="molecule type" value="Genomic_DNA"/>
</dbReference>
<protein>
    <submittedName>
        <fullName evidence="1">Uncharacterized protein</fullName>
    </submittedName>
</protein>
<evidence type="ECO:0000313" key="2">
    <source>
        <dbReference type="Proteomes" id="UP000216991"/>
    </source>
</evidence>
<dbReference type="Proteomes" id="UP000216991">
    <property type="component" value="Unassembled WGS sequence"/>
</dbReference>
<accession>A0A255Z9F2</accession>
<gene>
    <name evidence="1" type="ORF">CHU93_00110</name>
</gene>
<keyword evidence="2" id="KW-1185">Reference proteome</keyword>
<organism evidence="1 2">
    <name type="scientific">Sandarakinorhabdus cyanobacteriorum</name>
    <dbReference type="NCBI Taxonomy" id="1981098"/>
    <lineage>
        <taxon>Bacteria</taxon>
        <taxon>Pseudomonadati</taxon>
        <taxon>Pseudomonadota</taxon>
        <taxon>Alphaproteobacteria</taxon>
        <taxon>Sphingomonadales</taxon>
        <taxon>Sphingosinicellaceae</taxon>
        <taxon>Sandarakinorhabdus</taxon>
    </lineage>
</organism>
<evidence type="ECO:0000313" key="1">
    <source>
        <dbReference type="EMBL" id="OYQ38076.1"/>
    </source>
</evidence>
<reference evidence="1 2" key="1">
    <citation type="submission" date="2017-07" db="EMBL/GenBank/DDBJ databases">
        <title>Sandarakinorhabdus cyanobacteriorum sp. nov., a novel bacterium isolated from cyanobacterial aggregates in a eutrophic lake.</title>
        <authorList>
            <person name="Cai H."/>
        </authorList>
    </citation>
    <scope>NUCLEOTIDE SEQUENCE [LARGE SCALE GENOMIC DNA]</scope>
    <source>
        <strain evidence="1 2">TH057</strain>
    </source>
</reference>
<feature type="non-terminal residue" evidence="1">
    <location>
        <position position="85"/>
    </location>
</feature>
<name>A0A255Z9F2_9SPHN</name>
<proteinExistence type="predicted"/>
<comment type="caution">
    <text evidence="1">The sequence shown here is derived from an EMBL/GenBank/DDBJ whole genome shotgun (WGS) entry which is preliminary data.</text>
</comment>